<keyword evidence="1" id="KW-0472">Membrane</keyword>
<sequence length="123" mass="14294">MADEFGVYRKMVNISAAWLCLFILVCSYVTWSSSYGWDIFYLWILRVVIFGFFLILPVLMLIVPATLVTWITVVVLLSFVGKPRRELVVEGKNIIMDMTKLVIRNVFNNGDDFGLMNQKYLNR</sequence>
<keyword evidence="3" id="KW-1185">Reference proteome</keyword>
<feature type="transmembrane region" description="Helical" evidence="1">
    <location>
        <begin position="12"/>
        <end position="31"/>
    </location>
</feature>
<name>A0A7J6X5K9_THATH</name>
<protein>
    <recommendedName>
        <fullName evidence="4">Transmembrane protein</fullName>
    </recommendedName>
</protein>
<dbReference type="PANTHER" id="PTHR34656:SF1">
    <property type="entry name" value="PYRROLINE-5-CARBOXYLATE REDUCTASE"/>
    <property type="match status" value="1"/>
</dbReference>
<accession>A0A7J6X5K9</accession>
<evidence type="ECO:0000256" key="1">
    <source>
        <dbReference type="SAM" id="Phobius"/>
    </source>
</evidence>
<dbReference type="AlphaFoldDB" id="A0A7J6X5K9"/>
<proteinExistence type="predicted"/>
<comment type="caution">
    <text evidence="2">The sequence shown here is derived from an EMBL/GenBank/DDBJ whole genome shotgun (WGS) entry which is preliminary data.</text>
</comment>
<keyword evidence="1" id="KW-1133">Transmembrane helix</keyword>
<gene>
    <name evidence="2" type="ORF">FRX31_005453</name>
</gene>
<dbReference type="EMBL" id="JABWDY010004719">
    <property type="protein sequence ID" value="KAF5204959.1"/>
    <property type="molecule type" value="Genomic_DNA"/>
</dbReference>
<dbReference type="OrthoDB" id="10362897at2759"/>
<evidence type="ECO:0000313" key="2">
    <source>
        <dbReference type="EMBL" id="KAF5204959.1"/>
    </source>
</evidence>
<reference evidence="2 3" key="1">
    <citation type="submission" date="2020-06" db="EMBL/GenBank/DDBJ databases">
        <title>Transcriptomic and genomic resources for Thalictrum thalictroides and T. hernandezii: Facilitating candidate gene discovery in an emerging model plant lineage.</title>
        <authorList>
            <person name="Arias T."/>
            <person name="Riano-Pachon D.M."/>
            <person name="Di Stilio V.S."/>
        </authorList>
    </citation>
    <scope>NUCLEOTIDE SEQUENCE [LARGE SCALE GENOMIC DNA]</scope>
    <source>
        <strain evidence="3">cv. WT478/WT964</strain>
        <tissue evidence="2">Leaves</tissue>
    </source>
</reference>
<keyword evidence="1" id="KW-0812">Transmembrane</keyword>
<dbReference type="Proteomes" id="UP000554482">
    <property type="component" value="Unassembled WGS sequence"/>
</dbReference>
<organism evidence="2 3">
    <name type="scientific">Thalictrum thalictroides</name>
    <name type="common">Rue-anemone</name>
    <name type="synonym">Anemone thalictroides</name>
    <dbReference type="NCBI Taxonomy" id="46969"/>
    <lineage>
        <taxon>Eukaryota</taxon>
        <taxon>Viridiplantae</taxon>
        <taxon>Streptophyta</taxon>
        <taxon>Embryophyta</taxon>
        <taxon>Tracheophyta</taxon>
        <taxon>Spermatophyta</taxon>
        <taxon>Magnoliopsida</taxon>
        <taxon>Ranunculales</taxon>
        <taxon>Ranunculaceae</taxon>
        <taxon>Thalictroideae</taxon>
        <taxon>Thalictrum</taxon>
    </lineage>
</organism>
<feature type="transmembrane region" description="Helical" evidence="1">
    <location>
        <begin position="43"/>
        <end position="76"/>
    </location>
</feature>
<dbReference type="PANTHER" id="PTHR34656">
    <property type="entry name" value="PYRROLINE-5-CARBOXYLATE REDUCTASE"/>
    <property type="match status" value="1"/>
</dbReference>
<evidence type="ECO:0008006" key="4">
    <source>
        <dbReference type="Google" id="ProtNLM"/>
    </source>
</evidence>
<evidence type="ECO:0000313" key="3">
    <source>
        <dbReference type="Proteomes" id="UP000554482"/>
    </source>
</evidence>